<dbReference type="InterPro" id="IPR050052">
    <property type="entry name" value="ATP-dep_Clp_protease_ClpX"/>
</dbReference>
<dbReference type="SMART" id="SM01086">
    <property type="entry name" value="ClpB_D2-small"/>
    <property type="match status" value="1"/>
</dbReference>
<dbReference type="InterPro" id="IPR003593">
    <property type="entry name" value="AAA+_ATPase"/>
</dbReference>
<dbReference type="InterPro" id="IPR003959">
    <property type="entry name" value="ATPase_AAA_core"/>
</dbReference>
<dbReference type="GO" id="GO:0140662">
    <property type="term" value="F:ATP-dependent protein folding chaperone"/>
    <property type="evidence" value="ECO:0007669"/>
    <property type="project" value="InterPro"/>
</dbReference>
<dbReference type="NCBIfam" id="NF003745">
    <property type="entry name" value="PRK05342.1"/>
    <property type="match status" value="1"/>
</dbReference>
<dbReference type="STRING" id="717962.CC1_21800"/>
<dbReference type="InterPro" id="IPR027417">
    <property type="entry name" value="P-loop_NTPase"/>
</dbReference>
<dbReference type="Proteomes" id="UP000008798">
    <property type="component" value="Chromosome"/>
</dbReference>
<dbReference type="PANTHER" id="PTHR48102">
    <property type="entry name" value="ATP-DEPENDENT CLP PROTEASE ATP-BINDING SUBUNIT CLPX-LIKE, MITOCHONDRIAL-RELATED"/>
    <property type="match status" value="1"/>
</dbReference>
<feature type="domain" description="Clp ATPase C-terminal" evidence="6">
    <location>
        <begin position="293"/>
        <end position="384"/>
    </location>
</feature>
<dbReference type="SUPFAM" id="SSF52540">
    <property type="entry name" value="P-loop containing nucleoside triphosphate hydrolases"/>
    <property type="match status" value="1"/>
</dbReference>
<dbReference type="InterPro" id="IPR004487">
    <property type="entry name" value="Clp_protease_ATP-bd_su_ClpX"/>
</dbReference>
<proteinExistence type="predicted"/>
<dbReference type="EMBL" id="FP929038">
    <property type="protein sequence ID" value="CBK80879.1"/>
    <property type="molecule type" value="Genomic_DNA"/>
</dbReference>
<dbReference type="AlphaFoldDB" id="D4J958"/>
<dbReference type="EC" id="3.4.21.92" evidence="7"/>
<dbReference type="PANTHER" id="PTHR48102:SF7">
    <property type="entry name" value="ATP-DEPENDENT CLP PROTEASE ATP-BINDING SUBUNIT CLPX-LIKE, MITOCHONDRIAL"/>
    <property type="match status" value="1"/>
</dbReference>
<dbReference type="Gene3D" id="3.40.50.300">
    <property type="entry name" value="P-loop containing nucleotide triphosphate hydrolases"/>
    <property type="match status" value="1"/>
</dbReference>
<name>D4J958_9FIRM</name>
<evidence type="ECO:0000313" key="7">
    <source>
        <dbReference type="EMBL" id="CBK80879.1"/>
    </source>
</evidence>
<evidence type="ECO:0000256" key="4">
    <source>
        <dbReference type="ARBA" id="ARBA00023186"/>
    </source>
</evidence>
<dbReference type="GO" id="GO:0005524">
    <property type="term" value="F:ATP binding"/>
    <property type="evidence" value="ECO:0007669"/>
    <property type="project" value="UniProtKB-KW"/>
</dbReference>
<keyword evidence="2" id="KW-0862">Zinc</keyword>
<dbReference type="GO" id="GO:0004252">
    <property type="term" value="F:serine-type endopeptidase activity"/>
    <property type="evidence" value="ECO:0007669"/>
    <property type="project" value="UniProtKB-EC"/>
</dbReference>
<dbReference type="InterPro" id="IPR019489">
    <property type="entry name" value="Clp_ATPase_C"/>
</dbReference>
<keyword evidence="3 7" id="KW-0067">ATP-binding</keyword>
<protein>
    <submittedName>
        <fullName evidence="7">ATP-dependent Clp protease ATP-binding subunit ClpX</fullName>
        <ecNumber evidence="7">3.4.21.92</ecNumber>
    </submittedName>
</protein>
<gene>
    <name evidence="7" type="ORF">CC1_21800</name>
</gene>
<dbReference type="Gene3D" id="1.10.8.60">
    <property type="match status" value="1"/>
</dbReference>
<dbReference type="Pfam" id="PF07724">
    <property type="entry name" value="AAA_2"/>
    <property type="match status" value="1"/>
</dbReference>
<reference evidence="7 8" key="1">
    <citation type="submission" date="2010-03" db="EMBL/GenBank/DDBJ databases">
        <title>The genome sequence of Coprococcus catus GD/7.</title>
        <authorList>
            <consortium name="metaHIT consortium -- http://www.metahit.eu/"/>
            <person name="Pajon A."/>
            <person name="Turner K."/>
            <person name="Parkhill J."/>
            <person name="Duncan S."/>
            <person name="Flint H."/>
        </authorList>
    </citation>
    <scope>NUCLEOTIDE SEQUENCE [LARGE SCALE GENOMIC DNA]</scope>
    <source>
        <strain evidence="7 8">GD/7</strain>
    </source>
</reference>
<feature type="domain" description="AAA+ ATPase" evidence="5">
    <location>
        <begin position="96"/>
        <end position="316"/>
    </location>
</feature>
<dbReference type="NCBIfam" id="TIGR00382">
    <property type="entry name" value="clpX"/>
    <property type="match status" value="1"/>
</dbReference>
<dbReference type="RefSeq" id="WP_015514447.1">
    <property type="nucleotide sequence ID" value="NC_021009.1"/>
</dbReference>
<organism evidence="7 8">
    <name type="scientific">Coprococcus catus GD/7</name>
    <dbReference type="NCBI Taxonomy" id="717962"/>
    <lineage>
        <taxon>Bacteria</taxon>
        <taxon>Bacillati</taxon>
        <taxon>Bacillota</taxon>
        <taxon>Clostridia</taxon>
        <taxon>Lachnospirales</taxon>
        <taxon>Lachnospiraceae</taxon>
        <taxon>Coprococcus</taxon>
    </lineage>
</organism>
<keyword evidence="7" id="KW-0378">Hydrolase</keyword>
<dbReference type="GO" id="GO:0051603">
    <property type="term" value="P:proteolysis involved in protein catabolic process"/>
    <property type="evidence" value="ECO:0007669"/>
    <property type="project" value="TreeGrafter"/>
</dbReference>
<dbReference type="GO" id="GO:0051082">
    <property type="term" value="F:unfolded protein binding"/>
    <property type="evidence" value="ECO:0007669"/>
    <property type="project" value="InterPro"/>
</dbReference>
<dbReference type="Pfam" id="PF10431">
    <property type="entry name" value="ClpB_D2-small"/>
    <property type="match status" value="1"/>
</dbReference>
<dbReference type="PATRIC" id="fig|717962.3.peg.2095"/>
<reference evidence="7 8" key="2">
    <citation type="submission" date="2010-03" db="EMBL/GenBank/DDBJ databases">
        <authorList>
            <person name="Pajon A."/>
        </authorList>
    </citation>
    <scope>NUCLEOTIDE SEQUENCE [LARGE SCALE GENOMIC DNA]</scope>
    <source>
        <strain evidence="7 8">GD/7</strain>
    </source>
</reference>
<dbReference type="SMART" id="SM00382">
    <property type="entry name" value="AAA"/>
    <property type="match status" value="1"/>
</dbReference>
<evidence type="ECO:0000256" key="1">
    <source>
        <dbReference type="ARBA" id="ARBA00022741"/>
    </source>
</evidence>
<evidence type="ECO:0000259" key="5">
    <source>
        <dbReference type="SMART" id="SM00382"/>
    </source>
</evidence>
<dbReference type="GO" id="GO:0016887">
    <property type="term" value="F:ATP hydrolysis activity"/>
    <property type="evidence" value="ECO:0007669"/>
    <property type="project" value="InterPro"/>
</dbReference>
<evidence type="ECO:0000256" key="3">
    <source>
        <dbReference type="ARBA" id="ARBA00022840"/>
    </source>
</evidence>
<evidence type="ECO:0000259" key="6">
    <source>
        <dbReference type="SMART" id="SM01086"/>
    </source>
</evidence>
<keyword evidence="7" id="KW-0645">Protease</keyword>
<accession>D4J958</accession>
<dbReference type="KEGG" id="cct:CC1_21800"/>
<keyword evidence="1" id="KW-0547">Nucleotide-binding</keyword>
<keyword evidence="4" id="KW-0143">Chaperone</keyword>
<dbReference type="HOGENOM" id="CLU_014218_8_2_9"/>
<evidence type="ECO:0000313" key="8">
    <source>
        <dbReference type="Proteomes" id="UP000008798"/>
    </source>
</evidence>
<dbReference type="FunFam" id="1.10.8.60:FF:000002">
    <property type="entry name" value="ATP-dependent Clp protease ATP-binding subunit ClpX"/>
    <property type="match status" value="1"/>
</dbReference>
<sequence>MIDTSIKKCNFCGEYTDETFESPLLDIRICSKCIDVYYNAMRDPVKFMTTPKFDTPKKIMSILNDYIIGQEKAKKILSVAVYNHKKRLYDKTGKIRKSNILLAGPTGSGKTYLAQTIAKVLDVPFVIVNATSLTQSGYVGDDVESIITKLVMKANGNIDKAQRGIIYIDEIDKIGRKGSNPSITRDVSGEGVQAALLKLIEGAEVTFPANGGRKNPSGGNIPFDTSNVLFIVGGAFEGMFDDNDKQSSSIGFINSASCKTADEHEITAEKLKAFGMMPEFIGRFPVIAQLEELSTNDLKRVLTEPKDNLVDEYKALLKADNVNLVFEEEALDKIAQKAAEKKIGARGLRSIMENMMLDIMFDAPSYHSFSPQKVIDEYEASGIVRKMIVTCTVTKDTVDTGIPVITKEEKIEKVQGIKQDFV</sequence>
<evidence type="ECO:0000256" key="2">
    <source>
        <dbReference type="ARBA" id="ARBA00022833"/>
    </source>
</evidence>